<dbReference type="EMBL" id="JBHUMP010000005">
    <property type="protein sequence ID" value="MFD2739545.1"/>
    <property type="molecule type" value="Genomic_DNA"/>
</dbReference>
<keyword evidence="2" id="KW-0902">Two-component regulatory system</keyword>
<keyword evidence="5" id="KW-0804">Transcription</keyword>
<dbReference type="InterPro" id="IPR039420">
    <property type="entry name" value="WalR-like"/>
</dbReference>
<dbReference type="RefSeq" id="WP_386373271.1">
    <property type="nucleotide sequence ID" value="NZ_JBHUMP010000005.1"/>
</dbReference>
<sequence length="251" mass="26865">MRVFFHDSDPTRAAALAQTLRAQKIKLEMPGDAAMFQGLAGLDPEAARLLPMLIGLTAQEGAARIRVLRANGCGAPLLALRETAEPDELAQLLDAGADDVITAPYPPQVIAAKLRAALRGAHDMRSDRVVVGALAVHMDGRHPEISGQEVRLSTKENEVLRFLALNRGKVLPRSAIFDALYTLSDYQPHEKSIDVHICKIRRKLSDHTADGRNYIETFSGRGYALARIGAGAEGATPPCASGTAPGAACWA</sequence>
<dbReference type="InterPro" id="IPR001789">
    <property type="entry name" value="Sig_transdc_resp-reg_receiver"/>
</dbReference>
<comment type="caution">
    <text evidence="10">The sequence shown here is derived from an EMBL/GenBank/DDBJ whole genome shotgun (WGS) entry which is preliminary data.</text>
</comment>
<dbReference type="SMART" id="SM00862">
    <property type="entry name" value="Trans_reg_C"/>
    <property type="match status" value="1"/>
</dbReference>
<comment type="caution">
    <text evidence="6">Lacks conserved residue(s) required for the propagation of feature annotation.</text>
</comment>
<name>A0ABW5U2M5_9RHOB</name>
<dbReference type="PANTHER" id="PTHR48111">
    <property type="entry name" value="REGULATOR OF RPOS"/>
    <property type="match status" value="1"/>
</dbReference>
<dbReference type="InterPro" id="IPR001867">
    <property type="entry name" value="OmpR/PhoB-type_DNA-bd"/>
</dbReference>
<keyword evidence="3" id="KW-0805">Transcription regulation</keyword>
<dbReference type="InterPro" id="IPR011006">
    <property type="entry name" value="CheY-like_superfamily"/>
</dbReference>
<dbReference type="InterPro" id="IPR036388">
    <property type="entry name" value="WH-like_DNA-bd_sf"/>
</dbReference>
<dbReference type="Proteomes" id="UP001597474">
    <property type="component" value="Unassembled WGS sequence"/>
</dbReference>
<keyword evidence="4 7" id="KW-0238">DNA-binding</keyword>
<dbReference type="PROSITE" id="PS50110">
    <property type="entry name" value="RESPONSE_REGULATORY"/>
    <property type="match status" value="1"/>
</dbReference>
<evidence type="ECO:0000256" key="4">
    <source>
        <dbReference type="ARBA" id="ARBA00023125"/>
    </source>
</evidence>
<evidence type="ECO:0000313" key="11">
    <source>
        <dbReference type="Proteomes" id="UP001597474"/>
    </source>
</evidence>
<proteinExistence type="predicted"/>
<dbReference type="SUPFAM" id="SSF52172">
    <property type="entry name" value="CheY-like"/>
    <property type="match status" value="1"/>
</dbReference>
<reference evidence="11" key="1">
    <citation type="journal article" date="2019" name="Int. J. Syst. Evol. Microbiol.">
        <title>The Global Catalogue of Microorganisms (GCM) 10K type strain sequencing project: providing services to taxonomists for standard genome sequencing and annotation.</title>
        <authorList>
            <consortium name="The Broad Institute Genomics Platform"/>
            <consortium name="The Broad Institute Genome Sequencing Center for Infectious Disease"/>
            <person name="Wu L."/>
            <person name="Ma J."/>
        </authorList>
    </citation>
    <scope>NUCLEOTIDE SEQUENCE [LARGE SCALE GENOMIC DNA]</scope>
    <source>
        <strain evidence="11">TISTR 2562</strain>
    </source>
</reference>
<organism evidence="10 11">
    <name type="scientific">Sulfitobacter aestuarii</name>
    <dbReference type="NCBI Taxonomy" id="2161676"/>
    <lineage>
        <taxon>Bacteria</taxon>
        <taxon>Pseudomonadati</taxon>
        <taxon>Pseudomonadota</taxon>
        <taxon>Alphaproteobacteria</taxon>
        <taxon>Rhodobacterales</taxon>
        <taxon>Roseobacteraceae</taxon>
        <taxon>Sulfitobacter</taxon>
    </lineage>
</organism>
<evidence type="ECO:0000256" key="6">
    <source>
        <dbReference type="PROSITE-ProRule" id="PRU00169"/>
    </source>
</evidence>
<dbReference type="CDD" id="cd00383">
    <property type="entry name" value="trans_reg_C"/>
    <property type="match status" value="1"/>
</dbReference>
<feature type="domain" description="Response regulatory" evidence="8">
    <location>
        <begin position="2"/>
        <end position="118"/>
    </location>
</feature>
<dbReference type="Pfam" id="PF00486">
    <property type="entry name" value="Trans_reg_C"/>
    <property type="match status" value="1"/>
</dbReference>
<evidence type="ECO:0000256" key="3">
    <source>
        <dbReference type="ARBA" id="ARBA00023015"/>
    </source>
</evidence>
<evidence type="ECO:0000256" key="5">
    <source>
        <dbReference type="ARBA" id="ARBA00023163"/>
    </source>
</evidence>
<protein>
    <submittedName>
        <fullName evidence="10">Response regulator transcription factor</fullName>
    </submittedName>
</protein>
<evidence type="ECO:0000256" key="1">
    <source>
        <dbReference type="ARBA" id="ARBA00022553"/>
    </source>
</evidence>
<evidence type="ECO:0000313" key="10">
    <source>
        <dbReference type="EMBL" id="MFD2739545.1"/>
    </source>
</evidence>
<gene>
    <name evidence="10" type="ORF">ACFSUD_08200</name>
</gene>
<dbReference type="Gene3D" id="3.40.50.2300">
    <property type="match status" value="1"/>
</dbReference>
<dbReference type="PROSITE" id="PS51755">
    <property type="entry name" value="OMPR_PHOB"/>
    <property type="match status" value="1"/>
</dbReference>
<feature type="domain" description="OmpR/PhoB-type" evidence="9">
    <location>
        <begin position="126"/>
        <end position="227"/>
    </location>
</feature>
<dbReference type="Gene3D" id="1.10.10.10">
    <property type="entry name" value="Winged helix-like DNA-binding domain superfamily/Winged helix DNA-binding domain"/>
    <property type="match status" value="1"/>
</dbReference>
<dbReference type="PANTHER" id="PTHR48111:SF1">
    <property type="entry name" value="TWO-COMPONENT RESPONSE REGULATOR ORR33"/>
    <property type="match status" value="1"/>
</dbReference>
<dbReference type="SUPFAM" id="SSF46894">
    <property type="entry name" value="C-terminal effector domain of the bipartite response regulators"/>
    <property type="match status" value="1"/>
</dbReference>
<keyword evidence="1" id="KW-0597">Phosphoprotein</keyword>
<keyword evidence="11" id="KW-1185">Reference proteome</keyword>
<accession>A0ABW5U2M5</accession>
<evidence type="ECO:0000259" key="8">
    <source>
        <dbReference type="PROSITE" id="PS50110"/>
    </source>
</evidence>
<evidence type="ECO:0000256" key="7">
    <source>
        <dbReference type="PROSITE-ProRule" id="PRU01091"/>
    </source>
</evidence>
<dbReference type="InterPro" id="IPR016032">
    <property type="entry name" value="Sig_transdc_resp-reg_C-effctor"/>
</dbReference>
<evidence type="ECO:0000256" key="2">
    <source>
        <dbReference type="ARBA" id="ARBA00023012"/>
    </source>
</evidence>
<evidence type="ECO:0000259" key="9">
    <source>
        <dbReference type="PROSITE" id="PS51755"/>
    </source>
</evidence>
<feature type="DNA-binding region" description="OmpR/PhoB-type" evidence="7">
    <location>
        <begin position="126"/>
        <end position="227"/>
    </location>
</feature>